<accession>F9Q239</accession>
<proteinExistence type="predicted"/>
<protein>
    <recommendedName>
        <fullName evidence="3">Carbamoylphosphate synthase large subunit</fullName>
    </recommendedName>
</protein>
<evidence type="ECO:0000313" key="1">
    <source>
        <dbReference type="EMBL" id="EGV01794.1"/>
    </source>
</evidence>
<dbReference type="AlphaFoldDB" id="F9Q239"/>
<gene>
    <name evidence="1" type="ORF">HMPREF9950_1117</name>
</gene>
<name>F9Q239_STROR</name>
<evidence type="ECO:0000313" key="2">
    <source>
        <dbReference type="Proteomes" id="UP000005621"/>
    </source>
</evidence>
<dbReference type="PATRIC" id="fig|1035190.4.peg.653"/>
<dbReference type="EMBL" id="AFUU01000003">
    <property type="protein sequence ID" value="EGV01794.1"/>
    <property type="molecule type" value="Genomic_DNA"/>
</dbReference>
<evidence type="ECO:0008006" key="3">
    <source>
        <dbReference type="Google" id="ProtNLM"/>
    </source>
</evidence>
<comment type="caution">
    <text evidence="1">The sequence shown here is derived from an EMBL/GenBank/DDBJ whole genome shotgun (WGS) entry which is preliminary data.</text>
</comment>
<organism evidence="1 2">
    <name type="scientific">Streptococcus oralis SK313</name>
    <dbReference type="NCBI Taxonomy" id="1035190"/>
    <lineage>
        <taxon>Bacteria</taxon>
        <taxon>Bacillati</taxon>
        <taxon>Bacillota</taxon>
        <taxon>Bacilli</taxon>
        <taxon>Lactobacillales</taxon>
        <taxon>Streptococcaceae</taxon>
        <taxon>Streptococcus</taxon>
    </lineage>
</organism>
<dbReference type="Proteomes" id="UP000005621">
    <property type="component" value="Unassembled WGS sequence"/>
</dbReference>
<dbReference type="Gene3D" id="3.40.50.20">
    <property type="match status" value="1"/>
</dbReference>
<sequence length="142" mass="17146">MNYLVISPYYPQNFQQFTIELANKGITVLGIGQEPYEQLDEPLRNSLTEYFRVDNLENIDEVKRAVAFLFYKHGPIDRIESHNEYWLELDATLREQFNVFGAKPEDLKKTKFKSEMKKLFKKQVFLWYLELLSRRKQMWIKL</sequence>
<reference evidence="1 2" key="1">
    <citation type="submission" date="2011-07" db="EMBL/GenBank/DDBJ databases">
        <authorList>
            <person name="Harkins D.M."/>
            <person name="Madupu R."/>
            <person name="Durkin A.S."/>
            <person name="Torralba M."/>
            <person name="Methe B."/>
            <person name="Sutton G.G."/>
            <person name="Nelson K.E."/>
        </authorList>
    </citation>
    <scope>NUCLEOTIDE SEQUENCE [LARGE SCALE GENOMIC DNA]</scope>
    <source>
        <strain evidence="1 2">SK313</strain>
    </source>
</reference>